<name>A0A2S6IQA7_9FLAO</name>
<dbReference type="AlphaFoldDB" id="A0A2S6IQA7"/>
<evidence type="ECO:0000313" key="2">
    <source>
        <dbReference type="Proteomes" id="UP000239002"/>
    </source>
</evidence>
<accession>A0A2S6IQA7</accession>
<dbReference type="EMBL" id="PTJE01000001">
    <property type="protein sequence ID" value="PPK96345.1"/>
    <property type="molecule type" value="Genomic_DNA"/>
</dbReference>
<dbReference type="RefSeq" id="WP_104513915.1">
    <property type="nucleotide sequence ID" value="NZ_MQVW01000022.1"/>
</dbReference>
<sequence>MKTATVKELKEELKFRSEEDLMKIILRLSRFKKENKELLTYLLFESNDEDDYVVNVKTLMDTMFLALNTSNNYRLQKGVRKILREAKKYVRYSGNKETEVAVLIHFCRLMRETHPQVMRSKTMRDLMARQIILIRTRISTLHEDLQYDFETELNMVEV</sequence>
<protein>
    <submittedName>
        <fullName evidence="1">Uncharacterized protein</fullName>
    </submittedName>
</protein>
<gene>
    <name evidence="1" type="ORF">LY01_00164</name>
</gene>
<proteinExistence type="predicted"/>
<dbReference type="OrthoDB" id="978748at2"/>
<comment type="caution">
    <text evidence="1">The sequence shown here is derived from an EMBL/GenBank/DDBJ whole genome shotgun (WGS) entry which is preliminary data.</text>
</comment>
<reference evidence="1 2" key="1">
    <citation type="submission" date="2018-02" db="EMBL/GenBank/DDBJ databases">
        <title>Genomic Encyclopedia of Archaeal and Bacterial Type Strains, Phase II (KMG-II): from individual species to whole genera.</title>
        <authorList>
            <person name="Goeker M."/>
        </authorList>
    </citation>
    <scope>NUCLEOTIDE SEQUENCE [LARGE SCALE GENOMIC DNA]</scope>
    <source>
        <strain evidence="1 2">DSM 16809</strain>
    </source>
</reference>
<dbReference type="Proteomes" id="UP000239002">
    <property type="component" value="Unassembled WGS sequence"/>
</dbReference>
<organism evidence="1 2">
    <name type="scientific">Nonlabens xylanidelens</name>
    <dbReference type="NCBI Taxonomy" id="191564"/>
    <lineage>
        <taxon>Bacteria</taxon>
        <taxon>Pseudomonadati</taxon>
        <taxon>Bacteroidota</taxon>
        <taxon>Flavobacteriia</taxon>
        <taxon>Flavobacteriales</taxon>
        <taxon>Flavobacteriaceae</taxon>
        <taxon>Nonlabens</taxon>
    </lineage>
</organism>
<keyword evidence="2" id="KW-1185">Reference proteome</keyword>
<evidence type="ECO:0000313" key="1">
    <source>
        <dbReference type="EMBL" id="PPK96345.1"/>
    </source>
</evidence>